<sequence length="222" mass="26278">MRLENFATNEHYHVFGRGAKKEKIFIDDKDRARFIFLITHFQSPTKIYNISWYTESFIKNGSFSTKKDKVAEILKKRSVKLVAFVLMSNHFHLLIQNMEDAVLSVYMHRILTAYGKYFNAKYNKKGHVFEGPFKAVHTKNNTQLLHLSAYIHKNPKELSDWKDTYDKYPYSSYQDYIGSNRWGNFLSPEIILKQFTDQSKYKDFVTESLAKENLDNFQNKVL</sequence>
<dbReference type="InterPro" id="IPR002686">
    <property type="entry name" value="Transposase_17"/>
</dbReference>
<dbReference type="SMART" id="SM01321">
    <property type="entry name" value="Y1_Tnp"/>
    <property type="match status" value="1"/>
</dbReference>
<dbReference type="GO" id="GO:0006313">
    <property type="term" value="P:DNA transposition"/>
    <property type="evidence" value="ECO:0007669"/>
    <property type="project" value="InterPro"/>
</dbReference>
<dbReference type="PANTHER" id="PTHR34322">
    <property type="entry name" value="TRANSPOSASE, Y1_TNP DOMAIN-CONTAINING"/>
    <property type="match status" value="1"/>
</dbReference>
<proteinExistence type="predicted"/>
<dbReference type="SUPFAM" id="SSF143422">
    <property type="entry name" value="Transposase IS200-like"/>
    <property type="match status" value="1"/>
</dbReference>
<evidence type="ECO:0000313" key="3">
    <source>
        <dbReference type="Proteomes" id="UP000177707"/>
    </source>
</evidence>
<reference evidence="2 3" key="1">
    <citation type="journal article" date="2016" name="Nat. Commun.">
        <title>Thousands of microbial genomes shed light on interconnected biogeochemical processes in an aquifer system.</title>
        <authorList>
            <person name="Anantharaman K."/>
            <person name="Brown C.T."/>
            <person name="Hug L.A."/>
            <person name="Sharon I."/>
            <person name="Castelle C.J."/>
            <person name="Probst A.J."/>
            <person name="Thomas B.C."/>
            <person name="Singh A."/>
            <person name="Wilkins M.J."/>
            <person name="Karaoz U."/>
            <person name="Brodie E.L."/>
            <person name="Williams K.H."/>
            <person name="Hubbard S.S."/>
            <person name="Banfield J.F."/>
        </authorList>
    </citation>
    <scope>NUCLEOTIDE SEQUENCE [LARGE SCALE GENOMIC DNA]</scope>
</reference>
<evidence type="ECO:0000259" key="1">
    <source>
        <dbReference type="SMART" id="SM01321"/>
    </source>
</evidence>
<dbReference type="Gene3D" id="3.30.70.1290">
    <property type="entry name" value="Transposase IS200-like"/>
    <property type="match status" value="1"/>
</dbReference>
<gene>
    <name evidence="2" type="ORF">A3A96_00860</name>
</gene>
<dbReference type="EMBL" id="MHWB01000004">
    <property type="protein sequence ID" value="OHB02409.1"/>
    <property type="molecule type" value="Genomic_DNA"/>
</dbReference>
<dbReference type="Pfam" id="PF01797">
    <property type="entry name" value="Y1_Tnp"/>
    <property type="match status" value="1"/>
</dbReference>
<dbReference type="InterPro" id="IPR036515">
    <property type="entry name" value="Transposase_17_sf"/>
</dbReference>
<organism evidence="2 3">
    <name type="scientific">Candidatus Zambryskibacteria bacterium RIFCSPLOWO2_01_FULL_39_39</name>
    <dbReference type="NCBI Taxonomy" id="1802758"/>
    <lineage>
        <taxon>Bacteria</taxon>
        <taxon>Candidatus Zambryskiibacteriota</taxon>
    </lineage>
</organism>
<dbReference type="PANTHER" id="PTHR34322:SF2">
    <property type="entry name" value="TRANSPOSASE IS200-LIKE DOMAIN-CONTAINING PROTEIN"/>
    <property type="match status" value="1"/>
</dbReference>
<name>A0A1G2TZ43_9BACT</name>
<dbReference type="GO" id="GO:0004803">
    <property type="term" value="F:transposase activity"/>
    <property type="evidence" value="ECO:0007669"/>
    <property type="project" value="InterPro"/>
</dbReference>
<accession>A0A1G2TZ43</accession>
<protein>
    <recommendedName>
        <fullName evidence="1">Transposase IS200-like domain-containing protein</fullName>
    </recommendedName>
</protein>
<evidence type="ECO:0000313" key="2">
    <source>
        <dbReference type="EMBL" id="OHB02409.1"/>
    </source>
</evidence>
<feature type="domain" description="Transposase IS200-like" evidence="1">
    <location>
        <begin position="7"/>
        <end position="154"/>
    </location>
</feature>
<comment type="caution">
    <text evidence="2">The sequence shown here is derived from an EMBL/GenBank/DDBJ whole genome shotgun (WGS) entry which is preliminary data.</text>
</comment>
<dbReference type="Proteomes" id="UP000177707">
    <property type="component" value="Unassembled WGS sequence"/>
</dbReference>
<dbReference type="AlphaFoldDB" id="A0A1G2TZ43"/>
<dbReference type="GO" id="GO:0003677">
    <property type="term" value="F:DNA binding"/>
    <property type="evidence" value="ECO:0007669"/>
    <property type="project" value="InterPro"/>
</dbReference>